<dbReference type="GO" id="GO:0046557">
    <property type="term" value="F:glucan endo-1,6-beta-glucosidase activity"/>
    <property type="evidence" value="ECO:0007669"/>
    <property type="project" value="UniProtKB-EC"/>
</dbReference>
<dbReference type="InterPro" id="IPR001139">
    <property type="entry name" value="Glyco_hydro_30"/>
</dbReference>
<sequence length="510" mass="54096">MMLPCLLPILLLSAVAEASPAKRATTASAYCSNSDGNYKISLIAAPVQGSGNPGSESTWKLSIDDTSSGHKQTIVGFGAAVTDATVASFNTLSSSTLQELLNELMTGAGAGFALMRHTIGASDLSGDPAYTYDDNGNNADPSMSGFNLGDRGNAMAAMLAKMKSLQSSLKILGSPWSAPGWMKLNGVIDGTTNNNNLNDGYLARGGTGSTGYASAFAQYFVKYIQAYENLGAHIDAITIQNEPLNSQAGYPTMYVYDHESAQLIQNYVGPALAQAGLSTDIWAYDHNTDVPSYPQNVINGASQYVDSVAWHCYASNVDWTVLSQFHETNPNIKQYMTECWTPASASWNQAAEFTMGPLQNWALGVTAWTLGTNDQNGPHLSSGGCGNCRGLVTISNGGYTFNPAYYMMAQFSKFMPPGAIVLSGTGSYTYSNGGGVQSVASLNPDGSRTVVVENTFSNDVYITVSTNSGQEWSGNIPSQSVTTWVLPAARPPPITPNPGRCLFFFFLSAN</sequence>
<dbReference type="FunFam" id="3.20.20.80:FF:000128">
    <property type="entry name" value="Endo-1,6-beta-D-glucanase neg1"/>
    <property type="match status" value="1"/>
</dbReference>
<dbReference type="AlphaFoldDB" id="A0A101MJN0"/>
<evidence type="ECO:0000313" key="14">
    <source>
        <dbReference type="Proteomes" id="UP000055045"/>
    </source>
</evidence>
<evidence type="ECO:0000259" key="12">
    <source>
        <dbReference type="Pfam" id="PF17189"/>
    </source>
</evidence>
<dbReference type="STRING" id="48697.A0A101MJN0"/>
<feature type="domain" description="Glycosyl hydrolase family 30 TIM-barrel" evidence="11">
    <location>
        <begin position="74"/>
        <end position="415"/>
    </location>
</feature>
<dbReference type="GO" id="GO:0006680">
    <property type="term" value="P:glucosylceramide catabolic process"/>
    <property type="evidence" value="ECO:0007669"/>
    <property type="project" value="TreeGrafter"/>
</dbReference>
<keyword evidence="14" id="KW-1185">Reference proteome</keyword>
<evidence type="ECO:0000256" key="2">
    <source>
        <dbReference type="ARBA" id="ARBA00005382"/>
    </source>
</evidence>
<evidence type="ECO:0000256" key="5">
    <source>
        <dbReference type="ARBA" id="ARBA00022801"/>
    </source>
</evidence>
<gene>
    <name evidence="13" type="ORF">ACN42_g5345</name>
</gene>
<dbReference type="InterPro" id="IPR033453">
    <property type="entry name" value="Glyco_hydro_30_TIM-barrel"/>
</dbReference>
<evidence type="ECO:0000256" key="3">
    <source>
        <dbReference type="ARBA" id="ARBA00022525"/>
    </source>
</evidence>
<dbReference type="SUPFAM" id="SSF51445">
    <property type="entry name" value="(Trans)glycosidases"/>
    <property type="match status" value="1"/>
</dbReference>
<evidence type="ECO:0000313" key="13">
    <source>
        <dbReference type="EMBL" id="KUM61759.1"/>
    </source>
</evidence>
<dbReference type="GO" id="GO:0016020">
    <property type="term" value="C:membrane"/>
    <property type="evidence" value="ECO:0007669"/>
    <property type="project" value="GOC"/>
</dbReference>
<comment type="caution">
    <text evidence="13">The sequence shown here is derived from an EMBL/GenBank/DDBJ whole genome shotgun (WGS) entry which is preliminary data.</text>
</comment>
<evidence type="ECO:0000256" key="10">
    <source>
        <dbReference type="SAM" id="SignalP"/>
    </source>
</evidence>
<feature type="chain" id="PRO_5007100653" description="glucan endo-1,6-beta-glucosidase" evidence="10">
    <location>
        <begin position="19"/>
        <end position="510"/>
    </location>
</feature>
<proteinExistence type="inferred from homology"/>
<accession>A0A101MJN0</accession>
<dbReference type="InterPro" id="IPR013780">
    <property type="entry name" value="Glyco_hydro_b"/>
</dbReference>
<evidence type="ECO:0000259" key="11">
    <source>
        <dbReference type="Pfam" id="PF02055"/>
    </source>
</evidence>
<dbReference type="Gene3D" id="2.60.40.1180">
    <property type="entry name" value="Golgi alpha-mannosidase II"/>
    <property type="match status" value="1"/>
</dbReference>
<comment type="similarity">
    <text evidence="2 9">Belongs to the glycosyl hydrolase 30 family.</text>
</comment>
<feature type="domain" description="Glycosyl hydrolase family 30 beta sandwich" evidence="12">
    <location>
        <begin position="431"/>
        <end position="484"/>
    </location>
</feature>
<evidence type="ECO:0000256" key="6">
    <source>
        <dbReference type="ARBA" id="ARBA00023295"/>
    </source>
</evidence>
<name>A0A101MJN0_PENFR</name>
<keyword evidence="6 9" id="KW-0326">Glycosidase</keyword>
<evidence type="ECO:0000256" key="7">
    <source>
        <dbReference type="ARBA" id="ARBA00036633"/>
    </source>
</evidence>
<dbReference type="PANTHER" id="PTHR11069:SF23">
    <property type="entry name" value="LYSOSOMAL ACID GLUCOSYLCERAMIDASE"/>
    <property type="match status" value="1"/>
</dbReference>
<dbReference type="PANTHER" id="PTHR11069">
    <property type="entry name" value="GLUCOSYLCERAMIDASE"/>
    <property type="match status" value="1"/>
</dbReference>
<evidence type="ECO:0000256" key="4">
    <source>
        <dbReference type="ARBA" id="ARBA00022729"/>
    </source>
</evidence>
<dbReference type="Pfam" id="PF02055">
    <property type="entry name" value="Glyco_hydro_30"/>
    <property type="match status" value="1"/>
</dbReference>
<keyword evidence="3" id="KW-0964">Secreted</keyword>
<dbReference type="EMBL" id="LLXE01000122">
    <property type="protein sequence ID" value="KUM61759.1"/>
    <property type="molecule type" value="Genomic_DNA"/>
</dbReference>
<evidence type="ECO:0000256" key="9">
    <source>
        <dbReference type="RuleBase" id="RU361188"/>
    </source>
</evidence>
<dbReference type="Pfam" id="PF17189">
    <property type="entry name" value="Glyco_hydro_30C"/>
    <property type="match status" value="1"/>
</dbReference>
<feature type="signal peptide" evidence="10">
    <location>
        <begin position="1"/>
        <end position="18"/>
    </location>
</feature>
<comment type="catalytic activity">
    <reaction evidence="7">
        <text>Random hydrolysis of (1-&gt;6)-linkages in (1-&gt;6)-beta-D-glucans.</text>
        <dbReference type="EC" id="3.2.1.75"/>
    </reaction>
</comment>
<evidence type="ECO:0000256" key="8">
    <source>
        <dbReference type="ARBA" id="ARBA00038935"/>
    </source>
</evidence>
<reference evidence="13 14" key="1">
    <citation type="submission" date="2015-10" db="EMBL/GenBank/DDBJ databases">
        <title>Genome sequencing of Penicillium freii.</title>
        <authorList>
            <person name="Nguyen H.D."/>
            <person name="Visagie C.M."/>
            <person name="Seifert K.A."/>
        </authorList>
    </citation>
    <scope>NUCLEOTIDE SEQUENCE [LARGE SCALE GENOMIC DNA]</scope>
    <source>
        <strain evidence="13 14">DAOM 242723</strain>
    </source>
</reference>
<evidence type="ECO:0000256" key="1">
    <source>
        <dbReference type="ARBA" id="ARBA00004613"/>
    </source>
</evidence>
<dbReference type="Gene3D" id="3.20.20.80">
    <property type="entry name" value="Glycosidases"/>
    <property type="match status" value="1"/>
</dbReference>
<dbReference type="Proteomes" id="UP000055045">
    <property type="component" value="Unassembled WGS sequence"/>
</dbReference>
<dbReference type="InterPro" id="IPR017853">
    <property type="entry name" value="GH"/>
</dbReference>
<comment type="subcellular location">
    <subcellularLocation>
        <location evidence="1">Secreted</location>
    </subcellularLocation>
</comment>
<keyword evidence="5 9" id="KW-0378">Hydrolase</keyword>
<dbReference type="GO" id="GO:0005576">
    <property type="term" value="C:extracellular region"/>
    <property type="evidence" value="ECO:0007669"/>
    <property type="project" value="UniProtKB-SubCell"/>
</dbReference>
<dbReference type="EC" id="3.2.1.75" evidence="8"/>
<organism evidence="13 14">
    <name type="scientific">Penicillium freii</name>
    <dbReference type="NCBI Taxonomy" id="48697"/>
    <lineage>
        <taxon>Eukaryota</taxon>
        <taxon>Fungi</taxon>
        <taxon>Dikarya</taxon>
        <taxon>Ascomycota</taxon>
        <taxon>Pezizomycotina</taxon>
        <taxon>Eurotiomycetes</taxon>
        <taxon>Eurotiomycetidae</taxon>
        <taxon>Eurotiales</taxon>
        <taxon>Aspergillaceae</taxon>
        <taxon>Penicillium</taxon>
    </lineage>
</organism>
<keyword evidence="4 10" id="KW-0732">Signal</keyword>
<dbReference type="InterPro" id="IPR033452">
    <property type="entry name" value="GH30_C"/>
</dbReference>
<dbReference type="GO" id="GO:0004348">
    <property type="term" value="F:glucosylceramidase activity"/>
    <property type="evidence" value="ECO:0007669"/>
    <property type="project" value="InterPro"/>
</dbReference>
<protein>
    <recommendedName>
        <fullName evidence="8">glucan endo-1,6-beta-glucosidase</fullName>
        <ecNumber evidence="8">3.2.1.75</ecNumber>
    </recommendedName>
</protein>